<evidence type="ECO:0000313" key="2">
    <source>
        <dbReference type="Proteomes" id="UP000276133"/>
    </source>
</evidence>
<proteinExistence type="predicted"/>
<protein>
    <submittedName>
        <fullName evidence="1">Uncharacterized protein</fullName>
    </submittedName>
</protein>
<evidence type="ECO:0000313" key="1">
    <source>
        <dbReference type="EMBL" id="RNA06227.1"/>
    </source>
</evidence>
<sequence length="118" mass="14121">MVQIMRQKLNRSKQKIKFNCKALFIQTIKDIIFGDKYLKKLLFFNKSDALEKFLFVRYVGTGLSHSIPLVVRLVKEYKKGFESRYIESQLHCELKLIIELYLNIRKKSQIFMGKQDIR</sequence>
<gene>
    <name evidence="1" type="ORF">BpHYR1_032505</name>
</gene>
<comment type="caution">
    <text evidence="1">The sequence shown here is derived from an EMBL/GenBank/DDBJ whole genome shotgun (WGS) entry which is preliminary data.</text>
</comment>
<keyword evidence="2" id="KW-1185">Reference proteome</keyword>
<accession>A0A3M7Q492</accession>
<dbReference type="Proteomes" id="UP000276133">
    <property type="component" value="Unassembled WGS sequence"/>
</dbReference>
<organism evidence="1 2">
    <name type="scientific">Brachionus plicatilis</name>
    <name type="common">Marine rotifer</name>
    <name type="synonym">Brachionus muelleri</name>
    <dbReference type="NCBI Taxonomy" id="10195"/>
    <lineage>
        <taxon>Eukaryota</taxon>
        <taxon>Metazoa</taxon>
        <taxon>Spiralia</taxon>
        <taxon>Gnathifera</taxon>
        <taxon>Rotifera</taxon>
        <taxon>Eurotatoria</taxon>
        <taxon>Monogononta</taxon>
        <taxon>Pseudotrocha</taxon>
        <taxon>Ploima</taxon>
        <taxon>Brachionidae</taxon>
        <taxon>Brachionus</taxon>
    </lineage>
</organism>
<reference evidence="1 2" key="1">
    <citation type="journal article" date="2018" name="Sci. Rep.">
        <title>Genomic signatures of local adaptation to the degree of environmental predictability in rotifers.</title>
        <authorList>
            <person name="Franch-Gras L."/>
            <person name="Hahn C."/>
            <person name="Garcia-Roger E.M."/>
            <person name="Carmona M.J."/>
            <person name="Serra M."/>
            <person name="Gomez A."/>
        </authorList>
    </citation>
    <scope>NUCLEOTIDE SEQUENCE [LARGE SCALE GENOMIC DNA]</scope>
    <source>
        <strain evidence="1">HYR1</strain>
    </source>
</reference>
<name>A0A3M7Q492_BRAPC</name>
<dbReference type="AlphaFoldDB" id="A0A3M7Q492"/>
<dbReference type="EMBL" id="REGN01007455">
    <property type="protein sequence ID" value="RNA06227.1"/>
    <property type="molecule type" value="Genomic_DNA"/>
</dbReference>